<dbReference type="InterPro" id="IPR055993">
    <property type="entry name" value="DUF7571"/>
</dbReference>
<dbReference type="EMBL" id="BAABKX010000030">
    <property type="protein sequence ID" value="GAA5064956.1"/>
    <property type="molecule type" value="Genomic_DNA"/>
</dbReference>
<keyword evidence="2" id="KW-1185">Reference proteome</keyword>
<dbReference type="Proteomes" id="UP001501729">
    <property type="component" value="Unassembled WGS sequence"/>
</dbReference>
<gene>
    <name evidence="1" type="ORF">GCM10025751_55250</name>
</gene>
<evidence type="ECO:0000313" key="2">
    <source>
        <dbReference type="Proteomes" id="UP001501729"/>
    </source>
</evidence>
<accession>A0AAV3UR94</accession>
<name>A0AAV3UR94_9EURY</name>
<dbReference type="AlphaFoldDB" id="A0AAV3UR94"/>
<organism evidence="1 2">
    <name type="scientific">Haladaptatus pallidirubidus</name>
    <dbReference type="NCBI Taxonomy" id="1008152"/>
    <lineage>
        <taxon>Archaea</taxon>
        <taxon>Methanobacteriati</taxon>
        <taxon>Methanobacteriota</taxon>
        <taxon>Stenosarchaea group</taxon>
        <taxon>Halobacteria</taxon>
        <taxon>Halobacteriales</taxon>
        <taxon>Haladaptataceae</taxon>
        <taxon>Haladaptatus</taxon>
    </lineage>
</organism>
<evidence type="ECO:0008006" key="3">
    <source>
        <dbReference type="Google" id="ProtNLM"/>
    </source>
</evidence>
<dbReference type="Pfam" id="PF24455">
    <property type="entry name" value="DUF7571"/>
    <property type="match status" value="1"/>
</dbReference>
<reference evidence="1 2" key="1">
    <citation type="journal article" date="2019" name="Int. J. Syst. Evol. Microbiol.">
        <title>The Global Catalogue of Microorganisms (GCM) 10K type strain sequencing project: providing services to taxonomists for standard genome sequencing and annotation.</title>
        <authorList>
            <consortium name="The Broad Institute Genomics Platform"/>
            <consortium name="The Broad Institute Genome Sequencing Center for Infectious Disease"/>
            <person name="Wu L."/>
            <person name="Ma J."/>
        </authorList>
    </citation>
    <scope>NUCLEOTIDE SEQUENCE [LARGE SCALE GENOMIC DNA]</scope>
    <source>
        <strain evidence="1 2">JCM 17504</strain>
    </source>
</reference>
<evidence type="ECO:0000313" key="1">
    <source>
        <dbReference type="EMBL" id="GAA5064956.1"/>
    </source>
</evidence>
<protein>
    <recommendedName>
        <fullName evidence="3">Small CPxCG-related zinc finger protein</fullName>
    </recommendedName>
</protein>
<proteinExistence type="predicted"/>
<comment type="caution">
    <text evidence="1">The sequence shown here is derived from an EMBL/GenBank/DDBJ whole genome shotgun (WGS) entry which is preliminary data.</text>
</comment>
<sequence>MWSHDAMCIAMKPCHSCQSVIDEYNLDKQLESLRDLTVDDFNICADCATIVADACVECDGAVYVPRGKSVIPDYCPACRSDLIDRTGHDPGWNCDPVSS</sequence>